<dbReference type="CDD" id="cd03801">
    <property type="entry name" value="GT4_PimA-like"/>
    <property type="match status" value="1"/>
</dbReference>
<dbReference type="Pfam" id="PF13692">
    <property type="entry name" value="Glyco_trans_1_4"/>
    <property type="match status" value="1"/>
</dbReference>
<dbReference type="EMBL" id="MEXN01000006">
    <property type="protein sequence ID" value="OGD03470.1"/>
    <property type="molecule type" value="Genomic_DNA"/>
</dbReference>
<dbReference type="AlphaFoldDB" id="A0A1F4ZAQ1"/>
<name>A0A1F4ZAQ1_9BACT</name>
<organism evidence="2 3">
    <name type="scientific">Candidatus Amesbacteria bacterium RIFCSPLOWO2_01_FULL_48_25</name>
    <dbReference type="NCBI Taxonomy" id="1797259"/>
    <lineage>
        <taxon>Bacteria</taxon>
        <taxon>Candidatus Amesiibacteriota</taxon>
    </lineage>
</organism>
<evidence type="ECO:0000313" key="2">
    <source>
        <dbReference type="EMBL" id="OGD03470.1"/>
    </source>
</evidence>
<sequence length="399" mass="45142">MKILMLTPYLPYPLLSGGQIRSYNLIKNLSQKHEITLFSLIKDESEKQHLPELKKYCHKVQVFKRTFSPWHPKNILQAGFSLYPFLVTRNLVSGTKEAVETEIKNSHYDLIHAETFYMMPNIPKNPVPVILAEQTIEYLGYQSYADKSQLFYLKPLFFIDILKIKLWEKHYWENCNFLITMSEDDKQFISTVAPDVKNIDVVANGVDIDWFNQTKKHLPSDPTILFVGTFKWLPNSEAVDFLVNDIWPLIKTKMPSAKLLIVGNSPTAKALSYQQKDSSITVIGGIPDIRDAYAKAHVLLAPVFSGKGTRYKILEAMATGTPAVGTKIALEGLNITPGKQAIVANTAEEMATAVHNVVSHPKLQQQLAHNGKKFVSEKYDWKTISTKLDKIYRQVGGSS</sequence>
<evidence type="ECO:0000256" key="1">
    <source>
        <dbReference type="ARBA" id="ARBA00022679"/>
    </source>
</evidence>
<comment type="caution">
    <text evidence="2">The sequence shown here is derived from an EMBL/GenBank/DDBJ whole genome shotgun (WGS) entry which is preliminary data.</text>
</comment>
<accession>A0A1F4ZAQ1</accession>
<dbReference type="GO" id="GO:0016757">
    <property type="term" value="F:glycosyltransferase activity"/>
    <property type="evidence" value="ECO:0007669"/>
    <property type="project" value="TreeGrafter"/>
</dbReference>
<dbReference type="Gene3D" id="3.40.50.2000">
    <property type="entry name" value="Glycogen Phosphorylase B"/>
    <property type="match status" value="2"/>
</dbReference>
<protein>
    <submittedName>
        <fullName evidence="2">Uncharacterized protein</fullName>
    </submittedName>
</protein>
<dbReference type="PANTHER" id="PTHR46401">
    <property type="entry name" value="GLYCOSYLTRANSFERASE WBBK-RELATED"/>
    <property type="match status" value="1"/>
</dbReference>
<dbReference type="STRING" id="1797259.A2989_02475"/>
<dbReference type="GO" id="GO:0009103">
    <property type="term" value="P:lipopolysaccharide biosynthetic process"/>
    <property type="evidence" value="ECO:0007669"/>
    <property type="project" value="TreeGrafter"/>
</dbReference>
<evidence type="ECO:0000313" key="3">
    <source>
        <dbReference type="Proteomes" id="UP000177080"/>
    </source>
</evidence>
<dbReference type="SUPFAM" id="SSF53756">
    <property type="entry name" value="UDP-Glycosyltransferase/glycogen phosphorylase"/>
    <property type="match status" value="1"/>
</dbReference>
<gene>
    <name evidence="2" type="ORF">A2989_02475</name>
</gene>
<dbReference type="Proteomes" id="UP000177080">
    <property type="component" value="Unassembled WGS sequence"/>
</dbReference>
<reference evidence="2 3" key="1">
    <citation type="journal article" date="2016" name="Nat. Commun.">
        <title>Thousands of microbial genomes shed light on interconnected biogeochemical processes in an aquifer system.</title>
        <authorList>
            <person name="Anantharaman K."/>
            <person name="Brown C.T."/>
            <person name="Hug L.A."/>
            <person name="Sharon I."/>
            <person name="Castelle C.J."/>
            <person name="Probst A.J."/>
            <person name="Thomas B.C."/>
            <person name="Singh A."/>
            <person name="Wilkins M.J."/>
            <person name="Karaoz U."/>
            <person name="Brodie E.L."/>
            <person name="Williams K.H."/>
            <person name="Hubbard S.S."/>
            <person name="Banfield J.F."/>
        </authorList>
    </citation>
    <scope>NUCLEOTIDE SEQUENCE [LARGE SCALE GENOMIC DNA]</scope>
</reference>
<proteinExistence type="predicted"/>
<dbReference type="PANTHER" id="PTHR46401:SF2">
    <property type="entry name" value="GLYCOSYLTRANSFERASE WBBK-RELATED"/>
    <property type="match status" value="1"/>
</dbReference>
<keyword evidence="1" id="KW-0808">Transferase</keyword>